<keyword evidence="6" id="KW-1003">Cell membrane</keyword>
<feature type="binding site" evidence="20">
    <location>
        <position position="783"/>
    </location>
    <ligand>
        <name>ATP</name>
        <dbReference type="ChEBI" id="CHEBI:30616"/>
    </ligand>
</feature>
<feature type="domain" description="P-type ATPase N-terminal" evidence="23">
    <location>
        <begin position="38"/>
        <end position="98"/>
    </location>
</feature>
<keyword evidence="7" id="KW-0597">Phosphoprotein</keyword>
<keyword evidence="13 22" id="KW-1278">Translocase</keyword>
<dbReference type="PANTHER" id="PTHR24092:SF221">
    <property type="entry name" value="PHOSPHOLIPID-TRANSPORTING ATPASE IA"/>
    <property type="match status" value="1"/>
</dbReference>
<evidence type="ECO:0000256" key="7">
    <source>
        <dbReference type="ARBA" id="ARBA00022553"/>
    </source>
</evidence>
<feature type="binding site" evidence="20">
    <location>
        <position position="391"/>
    </location>
    <ligand>
        <name>ATP</name>
        <dbReference type="ChEBI" id="CHEBI:30616"/>
    </ligand>
</feature>
<feature type="binding site" evidence="21">
    <location>
        <position position="393"/>
    </location>
    <ligand>
        <name>Mg(2+)</name>
        <dbReference type="ChEBI" id="CHEBI:18420"/>
    </ligand>
</feature>
<dbReference type="GO" id="GO:0045332">
    <property type="term" value="P:phospholipid translocation"/>
    <property type="evidence" value="ECO:0007669"/>
    <property type="project" value="TreeGrafter"/>
</dbReference>
<dbReference type="InterPro" id="IPR023299">
    <property type="entry name" value="ATPase_P-typ_cyto_dom_N"/>
</dbReference>
<evidence type="ECO:0000256" key="14">
    <source>
        <dbReference type="ARBA" id="ARBA00022989"/>
    </source>
</evidence>
<dbReference type="InterPro" id="IPR001757">
    <property type="entry name" value="P_typ_ATPase"/>
</dbReference>
<accession>A0A8C7SVW2</accession>
<evidence type="ECO:0000256" key="19">
    <source>
        <dbReference type="PIRSR" id="PIRSR606539-1"/>
    </source>
</evidence>
<dbReference type="InterPro" id="IPR032631">
    <property type="entry name" value="P-type_ATPase_N"/>
</dbReference>
<feature type="binding site" evidence="20">
    <location>
        <position position="528"/>
    </location>
    <ligand>
        <name>ATP</name>
        <dbReference type="ChEBI" id="CHEBI:30616"/>
    </ligand>
</feature>
<feature type="binding site" evidence="21">
    <location>
        <position position="784"/>
    </location>
    <ligand>
        <name>Mg(2+)</name>
        <dbReference type="ChEBI" id="CHEBI:18420"/>
    </ligand>
</feature>
<protein>
    <recommendedName>
        <fullName evidence="22">Phospholipid-transporting ATPase</fullName>
        <ecNumber evidence="22">7.6.2.1</ecNumber>
    </recommendedName>
</protein>
<keyword evidence="14 22" id="KW-1133">Transmembrane helix</keyword>
<dbReference type="GO" id="GO:0005886">
    <property type="term" value="C:plasma membrane"/>
    <property type="evidence" value="ECO:0007669"/>
    <property type="project" value="UniProtKB-SubCell"/>
</dbReference>
<evidence type="ECO:0000256" key="8">
    <source>
        <dbReference type="ARBA" id="ARBA00022692"/>
    </source>
</evidence>
<dbReference type="FunFam" id="3.40.50.1000:FF:000010">
    <property type="entry name" value="Phospholipid-transporting ATPase"/>
    <property type="match status" value="1"/>
</dbReference>
<dbReference type="GO" id="GO:0016887">
    <property type="term" value="F:ATP hydrolysis activity"/>
    <property type="evidence" value="ECO:0007669"/>
    <property type="project" value="InterPro"/>
</dbReference>
<feature type="binding site" evidence="20">
    <location>
        <position position="754"/>
    </location>
    <ligand>
        <name>ATP</name>
        <dbReference type="ChEBI" id="CHEBI:30616"/>
    </ligand>
</feature>
<dbReference type="NCBIfam" id="TIGR01652">
    <property type="entry name" value="ATPase-Plipid"/>
    <property type="match status" value="1"/>
</dbReference>
<feature type="transmembrane region" description="Helical" evidence="22">
    <location>
        <begin position="321"/>
        <end position="345"/>
    </location>
</feature>
<feature type="transmembrane region" description="Helical" evidence="22">
    <location>
        <begin position="98"/>
        <end position="121"/>
    </location>
</feature>
<comment type="cofactor">
    <cofactor evidence="1 21">
        <name>Mg(2+)</name>
        <dbReference type="ChEBI" id="CHEBI:18420"/>
    </cofactor>
</comment>
<evidence type="ECO:0000256" key="10">
    <source>
        <dbReference type="ARBA" id="ARBA00022741"/>
    </source>
</evidence>
<dbReference type="InterPro" id="IPR006539">
    <property type="entry name" value="P-type_ATPase_IV"/>
</dbReference>
<keyword evidence="9 21" id="KW-0479">Metal-binding</keyword>
<dbReference type="InterPro" id="IPR023298">
    <property type="entry name" value="ATPase_P-typ_TM_dom_sf"/>
</dbReference>
<comment type="catalytic activity">
    <reaction evidence="17 22">
        <text>ATP + H2O + phospholipidSide 1 = ADP + phosphate + phospholipidSide 2.</text>
        <dbReference type="EC" id="7.6.2.1"/>
    </reaction>
</comment>
<keyword evidence="8 22" id="KW-0812">Transmembrane</keyword>
<feature type="active site" description="4-aspartylphosphate intermediate" evidence="19">
    <location>
        <position position="391"/>
    </location>
</feature>
<keyword evidence="11 20" id="KW-0067">ATP-binding</keyword>
<keyword evidence="10 20" id="KW-0547">Nucleotide-binding</keyword>
<dbReference type="GO" id="GO:0005524">
    <property type="term" value="F:ATP binding"/>
    <property type="evidence" value="ECO:0007669"/>
    <property type="project" value="UniProtKB-UniRule"/>
</dbReference>
<evidence type="ECO:0000256" key="2">
    <source>
        <dbReference type="ARBA" id="ARBA00004141"/>
    </source>
</evidence>
<keyword evidence="15" id="KW-0333">Golgi apparatus</keyword>
<feature type="transmembrane region" description="Helical" evidence="22">
    <location>
        <begin position="957"/>
        <end position="976"/>
    </location>
</feature>
<dbReference type="Proteomes" id="UP000694395">
    <property type="component" value="Chromosome 14"/>
</dbReference>
<dbReference type="GO" id="GO:0000287">
    <property type="term" value="F:magnesium ion binding"/>
    <property type="evidence" value="ECO:0007669"/>
    <property type="project" value="UniProtKB-UniRule"/>
</dbReference>
<evidence type="ECO:0000256" key="4">
    <source>
        <dbReference type="ARBA" id="ARBA00004555"/>
    </source>
</evidence>
<dbReference type="Pfam" id="PF13246">
    <property type="entry name" value="Cation_ATPase"/>
    <property type="match status" value="1"/>
</dbReference>
<dbReference type="InterPro" id="IPR032630">
    <property type="entry name" value="P_typ_ATPase_c"/>
</dbReference>
<evidence type="ECO:0000259" key="23">
    <source>
        <dbReference type="Pfam" id="PF16209"/>
    </source>
</evidence>
<comment type="similarity">
    <text evidence="5 22">Belongs to the cation transport ATPase (P-type) (TC 3.A.3) family. Type IV subfamily.</text>
</comment>
<dbReference type="InterPro" id="IPR023214">
    <property type="entry name" value="HAD_sf"/>
</dbReference>
<evidence type="ECO:0000256" key="3">
    <source>
        <dbReference type="ARBA" id="ARBA00004236"/>
    </source>
</evidence>
<reference evidence="25" key="2">
    <citation type="submission" date="2025-08" db="UniProtKB">
        <authorList>
            <consortium name="Ensembl"/>
        </authorList>
    </citation>
    <scope>IDENTIFICATION</scope>
</reference>
<dbReference type="AlphaFoldDB" id="A0A8C7SVW2"/>
<evidence type="ECO:0000256" key="17">
    <source>
        <dbReference type="ARBA" id="ARBA00034036"/>
    </source>
</evidence>
<evidence type="ECO:0000256" key="20">
    <source>
        <dbReference type="PIRSR" id="PIRSR606539-2"/>
    </source>
</evidence>
<evidence type="ECO:0000256" key="15">
    <source>
        <dbReference type="ARBA" id="ARBA00023034"/>
    </source>
</evidence>
<dbReference type="Pfam" id="PF16209">
    <property type="entry name" value="PhoLip_ATPase_N"/>
    <property type="match status" value="1"/>
</dbReference>
<feature type="binding site" evidence="20">
    <location>
        <position position="664"/>
    </location>
    <ligand>
        <name>ATP</name>
        <dbReference type="ChEBI" id="CHEBI:30616"/>
    </ligand>
</feature>
<reference evidence="25" key="1">
    <citation type="submission" date="2020-07" db="EMBL/GenBank/DDBJ databases">
        <title>A long reads based de novo assembly of the rainbow trout Arlee double haploid line genome.</title>
        <authorList>
            <person name="Gao G."/>
            <person name="Palti Y."/>
        </authorList>
    </citation>
    <scope>NUCLEOTIDE SEQUENCE [LARGE SCALE GENOMIC DNA]</scope>
</reference>
<feature type="binding site" evidence="20">
    <location>
        <position position="393"/>
    </location>
    <ligand>
        <name>ATP</name>
        <dbReference type="ChEBI" id="CHEBI:30616"/>
    </ligand>
</feature>
<feature type="binding site" evidence="20">
    <location>
        <position position="666"/>
    </location>
    <ligand>
        <name>ATP</name>
        <dbReference type="ChEBI" id="CHEBI:30616"/>
    </ligand>
</feature>
<feature type="transmembrane region" description="Helical" evidence="22">
    <location>
        <begin position="280"/>
        <end position="301"/>
    </location>
</feature>
<dbReference type="Pfam" id="PF16212">
    <property type="entry name" value="PhoLip_ATPase_C"/>
    <property type="match status" value="1"/>
</dbReference>
<comment type="subcellular location">
    <subcellularLocation>
        <location evidence="3">Cell membrane</location>
    </subcellularLocation>
    <subcellularLocation>
        <location evidence="4">Golgi apparatus</location>
    </subcellularLocation>
    <subcellularLocation>
        <location evidence="2 22">Membrane</location>
        <topology evidence="2 22">Multi-pass membrane protein</topology>
    </subcellularLocation>
</comment>
<evidence type="ECO:0000256" key="12">
    <source>
        <dbReference type="ARBA" id="ARBA00022842"/>
    </source>
</evidence>
<dbReference type="Gene3D" id="3.40.1110.10">
    <property type="entry name" value="Calcium-transporting ATPase, cytoplasmic domain N"/>
    <property type="match status" value="1"/>
</dbReference>
<feature type="transmembrane region" description="Helical" evidence="22">
    <location>
        <begin position="872"/>
        <end position="890"/>
    </location>
</feature>
<dbReference type="PROSITE" id="PS00154">
    <property type="entry name" value="ATPASE_E1_E2"/>
    <property type="match status" value="1"/>
</dbReference>
<evidence type="ECO:0000313" key="26">
    <source>
        <dbReference type="Proteomes" id="UP000694395"/>
    </source>
</evidence>
<evidence type="ECO:0000256" key="5">
    <source>
        <dbReference type="ARBA" id="ARBA00008109"/>
    </source>
</evidence>
<dbReference type="Gene3D" id="2.70.150.10">
    <property type="entry name" value="Calcium-transporting ATPase, cytoplasmic transduction domain A"/>
    <property type="match status" value="1"/>
</dbReference>
<feature type="transmembrane region" description="Helical" evidence="22">
    <location>
        <begin position="919"/>
        <end position="937"/>
    </location>
</feature>
<feature type="binding site" evidence="20">
    <location>
        <position position="760"/>
    </location>
    <ligand>
        <name>ATP</name>
        <dbReference type="ChEBI" id="CHEBI:30616"/>
    </ligand>
</feature>
<evidence type="ECO:0000256" key="22">
    <source>
        <dbReference type="RuleBase" id="RU362033"/>
    </source>
</evidence>
<evidence type="ECO:0000256" key="9">
    <source>
        <dbReference type="ARBA" id="ARBA00022723"/>
    </source>
</evidence>
<dbReference type="GO" id="GO:0140326">
    <property type="term" value="F:ATPase-coupled intramembrane lipid transporter activity"/>
    <property type="evidence" value="ECO:0007669"/>
    <property type="project" value="UniProtKB-EC"/>
</dbReference>
<dbReference type="SFLD" id="SFLDF00027">
    <property type="entry name" value="p-type_atpase"/>
    <property type="match status" value="1"/>
</dbReference>
<feature type="transmembrane region" description="Helical" evidence="22">
    <location>
        <begin position="846"/>
        <end position="866"/>
    </location>
</feature>
<dbReference type="SFLD" id="SFLDS00003">
    <property type="entry name" value="Haloacid_Dehalogenase"/>
    <property type="match status" value="1"/>
</dbReference>
<evidence type="ECO:0000313" key="25">
    <source>
        <dbReference type="Ensembl" id="ENSOMYP00000072698.1"/>
    </source>
</evidence>
<dbReference type="InterPro" id="IPR008250">
    <property type="entry name" value="ATPase_P-typ_transduc_dom_A_sf"/>
</dbReference>
<feature type="binding site" evidence="20">
    <location>
        <position position="551"/>
    </location>
    <ligand>
        <name>ATP</name>
        <dbReference type="ChEBI" id="CHEBI:30616"/>
    </ligand>
</feature>
<evidence type="ECO:0000256" key="13">
    <source>
        <dbReference type="ARBA" id="ARBA00022967"/>
    </source>
</evidence>
<reference evidence="25" key="3">
    <citation type="submission" date="2025-09" db="UniProtKB">
        <authorList>
            <consortium name="Ensembl"/>
        </authorList>
    </citation>
    <scope>IDENTIFICATION</scope>
</reference>
<dbReference type="InterPro" id="IPR018303">
    <property type="entry name" value="ATPase_P-typ_P_site"/>
</dbReference>
<dbReference type="SUPFAM" id="SSF81660">
    <property type="entry name" value="Metal cation-transporting ATPase, ATP-binding domain N"/>
    <property type="match status" value="1"/>
</dbReference>
<dbReference type="SUPFAM" id="SSF81665">
    <property type="entry name" value="Calcium ATPase, transmembrane domain M"/>
    <property type="match status" value="1"/>
</dbReference>
<proteinExistence type="inferred from homology"/>
<feature type="transmembrane region" description="Helical" evidence="22">
    <location>
        <begin position="983"/>
        <end position="1003"/>
    </location>
</feature>
<dbReference type="Ensembl" id="ENSOMYT00000079173.2">
    <property type="protein sequence ID" value="ENSOMYP00000072698.1"/>
    <property type="gene ID" value="ENSOMYG00000029509.2"/>
</dbReference>
<feature type="binding site" evidence="20">
    <location>
        <position position="584"/>
    </location>
    <ligand>
        <name>ATP</name>
        <dbReference type="ChEBI" id="CHEBI:30616"/>
    </ligand>
</feature>
<evidence type="ECO:0000256" key="16">
    <source>
        <dbReference type="ARBA" id="ARBA00023136"/>
    </source>
</evidence>
<feature type="binding site" evidence="20">
    <location>
        <position position="784"/>
    </location>
    <ligand>
        <name>ATP</name>
        <dbReference type="ChEBI" id="CHEBI:30616"/>
    </ligand>
</feature>
<feature type="domain" description="P-type ATPase C-terminal" evidence="24">
    <location>
        <begin position="806"/>
        <end position="1052"/>
    </location>
</feature>
<comment type="catalytic activity">
    <reaction evidence="18">
        <text>a 1,2-diacyl-sn-glycero-3-phospho-L-serine(out) + ATP + H2O = a 1,2-diacyl-sn-glycero-3-phospho-L-serine(in) + ADP + phosphate + H(+)</text>
        <dbReference type="Rhea" id="RHEA:38567"/>
        <dbReference type="ChEBI" id="CHEBI:15377"/>
        <dbReference type="ChEBI" id="CHEBI:15378"/>
        <dbReference type="ChEBI" id="CHEBI:30616"/>
        <dbReference type="ChEBI" id="CHEBI:43474"/>
        <dbReference type="ChEBI" id="CHEBI:57262"/>
        <dbReference type="ChEBI" id="CHEBI:456216"/>
    </reaction>
    <physiologicalReaction direction="left-to-right" evidence="18">
        <dbReference type="Rhea" id="RHEA:38568"/>
    </physiologicalReaction>
</comment>
<dbReference type="PRINTS" id="PR00119">
    <property type="entry name" value="CATATPASE"/>
</dbReference>
<dbReference type="NCBIfam" id="TIGR01494">
    <property type="entry name" value="ATPase_P-type"/>
    <property type="match status" value="3"/>
</dbReference>
<evidence type="ECO:0000256" key="6">
    <source>
        <dbReference type="ARBA" id="ARBA00022475"/>
    </source>
</evidence>
<feature type="binding site" evidence="21">
    <location>
        <position position="780"/>
    </location>
    <ligand>
        <name>Mg(2+)</name>
        <dbReference type="ChEBI" id="CHEBI:18420"/>
    </ligand>
</feature>
<dbReference type="InterPro" id="IPR044492">
    <property type="entry name" value="P_typ_ATPase_HD_dom"/>
</dbReference>
<dbReference type="PANTHER" id="PTHR24092">
    <property type="entry name" value="PROBABLE PHOSPHOLIPID-TRANSPORTING ATPASE"/>
    <property type="match status" value="1"/>
</dbReference>
<sequence>MRFLFSVLPSGYEKTEDTATSAKTSLADQEDARLIFLNQPQFTKFCSNHVSTAKYNVLTFLPRFLYSQFRRAANSFFLFIALLQQIPDVSPTGRWTTLVPLLFILVVAAVKDMVVVIYLACHNTSLTFLSLLFKVLRNGAWEIVHWAKVHYQTTSFYEPQGMCYIETSNLDGETNLKIRQGLQITSEIKDIDSLMRLSGRMECESPNRHLYEFVGNIRLDGHSTMPLGPDQILLRGAQLRNTQWVHGVVVYTGHDTKLMQNSTRPPLKLSNVERITNFQILLLFGCLLAISLVCSIGQTIWKYQYGNAAWYMDLNYGGAANFGLNFLTFIILFNNLIPISLLVTLEVIKFTQAFFINWDTDMLYEPTNTPAVARTSNLNEELGQVKYIFSDKTGTLTCNVMQFKKCTVAGVAYGFFSPVSFFLIHSHSTQSSEEAGFNDPSLLENLQSNHPTAPVILDFMTMLAICHTAVPERTDDTIVYQAASPDEGALVRAAANLGFVFSGRTPDSVIIQALGAEEKYELLHVLEFTSTRKRMSVIMRTPSGKIRLYCKGADTVVYDRLADSSRYKEITLKHLEQFATEGLRTLCFAVAEISESIYQQWLEVFHRASTALQNRALKLEESYELIEKNLQLLGATAIEDKLQDKVPETIETLMKADIKIWILTGDKQETAINIGHSCKLLTKNMGMLVINEDTLDATRETLSHHCGMLGDALYKENDFALIIDGNTLKYALTFGARQYFLDLALSCKAVICCRVSPLQKSEVVEMVKKQVKVITLAIGDGANDVGMIQTAHVGVGISGNEGLQAANSSDYSIAQFKYLKNLLLVHGAWNYNRVSKCILYCFYKNIVLYIIEIWFAFVNGFSGQILFERWCIGLYNVIFTALPPLTLGIFERSCRKENMLKYPELYKTSQNAMGFNTKVFWAHCLNGLFHSVILFWVPLTAFQHDTVFGNGKTPDYLLLGNMVYTVSMCLKCNILCLLQFSHIAIWGSISLWVVFFGIYSSLWPLISLAPDMSGEADMMFSSGVFWMGLIFIPVTSLVFDVAYKVVKKVCFKTLVDEVQELEALSKDPGALVHGKSLTERAQLLKNVFKKSTVSMYRSDSMQQNLLHGYAFSQDENGVVSQSEVIRAYDTTKQRTNEW</sequence>
<evidence type="ECO:0000256" key="11">
    <source>
        <dbReference type="ARBA" id="ARBA00022840"/>
    </source>
</evidence>
<dbReference type="CDD" id="cd02073">
    <property type="entry name" value="P-type_ATPase_APLT_Dnf-like"/>
    <property type="match status" value="1"/>
</dbReference>
<feature type="binding site" evidence="20">
    <location>
        <position position="392"/>
    </location>
    <ligand>
        <name>ATP</name>
        <dbReference type="ChEBI" id="CHEBI:30616"/>
    </ligand>
</feature>
<dbReference type="SFLD" id="SFLDG00002">
    <property type="entry name" value="C1.7:_P-type_atpase_like"/>
    <property type="match status" value="1"/>
</dbReference>
<evidence type="ECO:0000256" key="1">
    <source>
        <dbReference type="ARBA" id="ARBA00001946"/>
    </source>
</evidence>
<feature type="transmembrane region" description="Helical" evidence="22">
    <location>
        <begin position="1023"/>
        <end position="1043"/>
    </location>
</feature>
<evidence type="ECO:0000259" key="24">
    <source>
        <dbReference type="Pfam" id="PF16212"/>
    </source>
</evidence>
<organism evidence="25 26">
    <name type="scientific">Oncorhynchus mykiss</name>
    <name type="common">Rainbow trout</name>
    <name type="synonym">Salmo gairdneri</name>
    <dbReference type="NCBI Taxonomy" id="8022"/>
    <lineage>
        <taxon>Eukaryota</taxon>
        <taxon>Metazoa</taxon>
        <taxon>Chordata</taxon>
        <taxon>Craniata</taxon>
        <taxon>Vertebrata</taxon>
        <taxon>Euteleostomi</taxon>
        <taxon>Actinopterygii</taxon>
        <taxon>Neopterygii</taxon>
        <taxon>Teleostei</taxon>
        <taxon>Protacanthopterygii</taxon>
        <taxon>Salmoniformes</taxon>
        <taxon>Salmonidae</taxon>
        <taxon>Salmoninae</taxon>
        <taxon>Oncorhynchus</taxon>
    </lineage>
</organism>
<dbReference type="GO" id="GO:0005802">
    <property type="term" value="C:trans-Golgi network"/>
    <property type="evidence" value="ECO:0007669"/>
    <property type="project" value="TreeGrafter"/>
</dbReference>
<feature type="binding site" evidence="21">
    <location>
        <position position="391"/>
    </location>
    <ligand>
        <name>Mg(2+)</name>
        <dbReference type="ChEBI" id="CHEBI:18420"/>
    </ligand>
</feature>
<feature type="binding site" evidence="20">
    <location>
        <position position="665"/>
    </location>
    <ligand>
        <name>ATP</name>
        <dbReference type="ChEBI" id="CHEBI:30616"/>
    </ligand>
</feature>
<keyword evidence="16 22" id="KW-0472">Membrane</keyword>
<keyword evidence="26" id="KW-1185">Reference proteome</keyword>
<feature type="binding site" evidence="20">
    <location>
        <position position="487"/>
    </location>
    <ligand>
        <name>ATP</name>
        <dbReference type="ChEBI" id="CHEBI:30616"/>
    </ligand>
</feature>
<dbReference type="InterPro" id="IPR036412">
    <property type="entry name" value="HAD-like_sf"/>
</dbReference>
<name>A0A8C7SVW2_ONCMY</name>
<dbReference type="SUPFAM" id="SSF56784">
    <property type="entry name" value="HAD-like"/>
    <property type="match status" value="1"/>
</dbReference>
<evidence type="ECO:0000256" key="18">
    <source>
        <dbReference type="ARBA" id="ARBA00051303"/>
    </source>
</evidence>
<dbReference type="GeneTree" id="ENSGT00940000157110"/>
<dbReference type="FunFam" id="3.40.1110.10:FF:000010">
    <property type="entry name" value="Phospholipid-transporting ATPase"/>
    <property type="match status" value="1"/>
</dbReference>
<evidence type="ECO:0000256" key="21">
    <source>
        <dbReference type="PIRSR" id="PIRSR606539-3"/>
    </source>
</evidence>
<keyword evidence="12 21" id="KW-0460">Magnesium</keyword>
<dbReference type="SUPFAM" id="SSF81653">
    <property type="entry name" value="Calcium ATPase, transduction domain A"/>
    <property type="match status" value="1"/>
</dbReference>
<dbReference type="Gene3D" id="3.40.50.1000">
    <property type="entry name" value="HAD superfamily/HAD-like"/>
    <property type="match status" value="1"/>
</dbReference>
<dbReference type="EC" id="7.6.2.1" evidence="22"/>
<dbReference type="FunFam" id="2.70.150.10:FF:000021">
    <property type="entry name" value="Phospholipid-transporting ATPase"/>
    <property type="match status" value="1"/>
</dbReference>